<reference evidence="2 3" key="1">
    <citation type="submission" date="2022-10" db="EMBL/GenBank/DDBJ databases">
        <title>Chitinophaga nivalis PC15 sp. nov., isolated from Pyeongchang county, South Korea.</title>
        <authorList>
            <person name="Trinh H.N."/>
        </authorList>
    </citation>
    <scope>NUCLEOTIDE SEQUENCE [LARGE SCALE GENOMIC DNA]</scope>
    <source>
        <strain evidence="2 3">PC14</strain>
    </source>
</reference>
<gene>
    <name evidence="2" type="ORF">OL497_17175</name>
</gene>
<keyword evidence="3" id="KW-1185">Reference proteome</keyword>
<protein>
    <recommendedName>
        <fullName evidence="4">Glycoside hydrolase 123 C-terminal domain-containing protein</fullName>
    </recommendedName>
</protein>
<feature type="signal peptide" evidence="1">
    <location>
        <begin position="1"/>
        <end position="30"/>
    </location>
</feature>
<name>A0ABT3INT5_9BACT</name>
<proteinExistence type="predicted"/>
<dbReference type="Proteomes" id="UP001207742">
    <property type="component" value="Unassembled WGS sequence"/>
</dbReference>
<dbReference type="EMBL" id="JAPDNS010000002">
    <property type="protein sequence ID" value="MCW3485643.1"/>
    <property type="molecule type" value="Genomic_DNA"/>
</dbReference>
<evidence type="ECO:0000313" key="3">
    <source>
        <dbReference type="Proteomes" id="UP001207742"/>
    </source>
</evidence>
<keyword evidence="1" id="KW-0732">Signal</keyword>
<sequence length="705" mass="77211">MTNYLNIRYCLNSTLLGCCLLLGIMSPTRAQRAVTGLDIKVTPDPNYSLTKDQSKLSSLTDGKYTTGPSFWKDPGTLGWQNADKITFNIALDRSLPVAQINLNTVTGQKAQVNLPLNVLAFVSNNQQDWQFVGDLMEQQPVKNDYYRITPVSLKNIGQSARYIKLVVVPDGSYFFTDEIQVLTGQGSANRAAASGKQYTEASLPAMVKSSREAAINKRFSGADQKSLPMAAASSTMAAKSTGSGGINLTPLSSAFGEALTPGEESTHITTLKGLTEYAAFVVANNSATEKNIQLDGEGAGVSSQLYWAKPVKSRDFKVVPDALTTIKEGSSLSLKGNESRLLLVKITGKQAGSFKYTLQAKDGSATVSKPVTIQVLDNALSALQGGRPDINVWAYLNEPLLKGKEESARQDLLQHYVNTFVFHPGILLPNIPVADNKKLAAMLPYVKGFSKVLLFLDFSAPVARQQASFMDASWKQAFLKWYDDMLVALKSQGIASDNVYLYPFDEVKAGQVAALNNFSTWIKSARKEARLFATVSNPPVYEGVIGQLNACQLFYNDNVLREYRKNKPSACQVWMYDTKKPTKSLSPYSYYRLMGWKAFAAGTTGFGFWQYADIGHGKETGSVWDDFDGSSADFAVVYDEGNRIIPSRRWEAFRAGVEDYMLLAAYAKKNGQQAAAALCADVLRNTNDPVAAAAAREKMIKTFNR</sequence>
<accession>A0ABT3INT5</accession>
<comment type="caution">
    <text evidence="2">The sequence shown here is derived from an EMBL/GenBank/DDBJ whole genome shotgun (WGS) entry which is preliminary data.</text>
</comment>
<dbReference type="RefSeq" id="WP_264732276.1">
    <property type="nucleotide sequence ID" value="NZ_JAPDNR010000001.1"/>
</dbReference>
<evidence type="ECO:0000313" key="2">
    <source>
        <dbReference type="EMBL" id="MCW3485643.1"/>
    </source>
</evidence>
<evidence type="ECO:0000256" key="1">
    <source>
        <dbReference type="SAM" id="SignalP"/>
    </source>
</evidence>
<feature type="chain" id="PRO_5046901107" description="Glycoside hydrolase 123 C-terminal domain-containing protein" evidence="1">
    <location>
        <begin position="31"/>
        <end position="705"/>
    </location>
</feature>
<evidence type="ECO:0008006" key="4">
    <source>
        <dbReference type="Google" id="ProtNLM"/>
    </source>
</evidence>
<organism evidence="2 3">
    <name type="scientific">Chitinophaga nivalis</name>
    <dbReference type="NCBI Taxonomy" id="2991709"/>
    <lineage>
        <taxon>Bacteria</taxon>
        <taxon>Pseudomonadati</taxon>
        <taxon>Bacteroidota</taxon>
        <taxon>Chitinophagia</taxon>
        <taxon>Chitinophagales</taxon>
        <taxon>Chitinophagaceae</taxon>
        <taxon>Chitinophaga</taxon>
    </lineage>
</organism>